<protein>
    <submittedName>
        <fullName evidence="4">NAD-dependent epimerase/dehydratase</fullName>
    </submittedName>
</protein>
<dbReference type="Proteomes" id="UP000030143">
    <property type="component" value="Unassembled WGS sequence"/>
</dbReference>
<dbReference type="Gene3D" id="3.40.50.720">
    <property type="entry name" value="NAD(P)-binding Rossmann-like Domain"/>
    <property type="match status" value="1"/>
</dbReference>
<evidence type="ECO:0000259" key="3">
    <source>
        <dbReference type="Pfam" id="PF01370"/>
    </source>
</evidence>
<dbReference type="STRING" id="27334.A0A0A2KUC0"/>
<keyword evidence="5" id="KW-1185">Reference proteome</keyword>
<dbReference type="RefSeq" id="XP_016596486.1">
    <property type="nucleotide sequence ID" value="XM_016739724.1"/>
</dbReference>
<dbReference type="AlphaFoldDB" id="A0A0A2KUC0"/>
<evidence type="ECO:0000256" key="1">
    <source>
        <dbReference type="ARBA" id="ARBA00023002"/>
    </source>
</evidence>
<dbReference type="GeneID" id="27675143"/>
<gene>
    <name evidence="4" type="ORF">PEX2_024490</name>
</gene>
<proteinExistence type="inferred from homology"/>
<name>A0A0A2KUC0_PENEN</name>
<dbReference type="HOGENOM" id="CLU_007383_9_2_1"/>
<evidence type="ECO:0000256" key="2">
    <source>
        <dbReference type="ARBA" id="ARBA00023445"/>
    </source>
</evidence>
<dbReference type="Pfam" id="PF01370">
    <property type="entry name" value="Epimerase"/>
    <property type="match status" value="1"/>
</dbReference>
<comment type="similarity">
    <text evidence="2">Belongs to the NAD(P)-dependent epimerase/dehydratase family. Dihydroflavonol-4-reductase subfamily.</text>
</comment>
<keyword evidence="1" id="KW-0560">Oxidoreductase</keyword>
<dbReference type="GO" id="GO:0016616">
    <property type="term" value="F:oxidoreductase activity, acting on the CH-OH group of donors, NAD or NADP as acceptor"/>
    <property type="evidence" value="ECO:0007669"/>
    <property type="project" value="TreeGrafter"/>
</dbReference>
<dbReference type="InterPro" id="IPR001509">
    <property type="entry name" value="Epimerase_deHydtase"/>
</dbReference>
<dbReference type="InterPro" id="IPR036291">
    <property type="entry name" value="NAD(P)-bd_dom_sf"/>
</dbReference>
<dbReference type="PhylomeDB" id="A0A0A2KUC0"/>
<evidence type="ECO:0000313" key="5">
    <source>
        <dbReference type="Proteomes" id="UP000030143"/>
    </source>
</evidence>
<evidence type="ECO:0000313" key="4">
    <source>
        <dbReference type="EMBL" id="KGO53970.1"/>
    </source>
</evidence>
<comment type="caution">
    <text evidence="4">The sequence shown here is derived from an EMBL/GenBank/DDBJ whole genome shotgun (WGS) entry which is preliminary data.</text>
</comment>
<feature type="domain" description="NAD-dependent epimerase/dehydratase" evidence="3">
    <location>
        <begin position="15"/>
        <end position="260"/>
    </location>
</feature>
<dbReference type="SUPFAM" id="SSF51735">
    <property type="entry name" value="NAD(P)-binding Rossmann-fold domains"/>
    <property type="match status" value="1"/>
</dbReference>
<accession>A0A0A2KUC0</accession>
<sequence>MASQDSYALKVGERILVTGANGFIGSHIVDVLLSLGYIVRGTVRSEKPWLNELFESKYGAGKFETVNLPTLDDKDALVAALDSVSGIVHVASDTSFGPDPNIINYVVAATEAVLEAAAQVPSIKRVVLTSSSVSAVARYPGEGSIELTQDTWNETAIQAAWDKNTPAEAKGFLVYVASKAEGERAAYNWVKKNNPSFTFNSVLPDFTMGEILHKNIGSTGALTLQLLEGNDMLINAVVSQYYVDVKDLARLHAIALLDPSVKSERIFGLAAPLIWKEVIDCLRELRPASSEKLVKNPPGAREGYVNIVAPTRSKELLDSFFGQADWTSLKESLYAGITSAGL</sequence>
<dbReference type="VEuPathDB" id="FungiDB:PEXP_089490"/>
<reference evidence="4 5" key="1">
    <citation type="journal article" date="2015" name="Mol. Plant Microbe Interact.">
        <title>Genome, transcriptome, and functional analyses of Penicillium expansum provide new insights into secondary metabolism and pathogenicity.</title>
        <authorList>
            <person name="Ballester A.R."/>
            <person name="Marcet-Houben M."/>
            <person name="Levin E."/>
            <person name="Sela N."/>
            <person name="Selma-Lazaro C."/>
            <person name="Carmona L."/>
            <person name="Wisniewski M."/>
            <person name="Droby S."/>
            <person name="Gonzalez-Candelas L."/>
            <person name="Gabaldon T."/>
        </authorList>
    </citation>
    <scope>NUCLEOTIDE SEQUENCE [LARGE SCALE GENOMIC DNA]</scope>
    <source>
        <strain evidence="4 5">MD-8</strain>
    </source>
</reference>
<dbReference type="PANTHER" id="PTHR10366">
    <property type="entry name" value="NAD DEPENDENT EPIMERASE/DEHYDRATASE"/>
    <property type="match status" value="1"/>
</dbReference>
<organism evidence="4 5">
    <name type="scientific">Penicillium expansum</name>
    <name type="common">Blue mold rot fungus</name>
    <dbReference type="NCBI Taxonomy" id="27334"/>
    <lineage>
        <taxon>Eukaryota</taxon>
        <taxon>Fungi</taxon>
        <taxon>Dikarya</taxon>
        <taxon>Ascomycota</taxon>
        <taxon>Pezizomycotina</taxon>
        <taxon>Eurotiomycetes</taxon>
        <taxon>Eurotiomycetidae</taxon>
        <taxon>Eurotiales</taxon>
        <taxon>Aspergillaceae</taxon>
        <taxon>Penicillium</taxon>
    </lineage>
</organism>
<dbReference type="OrthoDB" id="2735536at2759"/>
<dbReference type="InterPro" id="IPR050425">
    <property type="entry name" value="NAD(P)_dehydrat-like"/>
</dbReference>
<dbReference type="PANTHER" id="PTHR10366:SF562">
    <property type="entry name" value="ALDEHYDE REDUCTASE II (AFU_ORTHOLOGUE AFUA_1G11360)"/>
    <property type="match status" value="1"/>
</dbReference>
<dbReference type="EMBL" id="JQFZ01000239">
    <property type="protein sequence ID" value="KGO53970.1"/>
    <property type="molecule type" value="Genomic_DNA"/>
</dbReference>